<evidence type="ECO:0000313" key="3">
    <source>
        <dbReference type="Proteomes" id="UP000449193"/>
    </source>
</evidence>
<feature type="compositionally biased region" description="Low complexity" evidence="1">
    <location>
        <begin position="73"/>
        <end position="85"/>
    </location>
</feature>
<evidence type="ECO:0000313" key="2">
    <source>
        <dbReference type="EMBL" id="MTS51749.1"/>
    </source>
</evidence>
<dbReference type="AlphaFoldDB" id="A0A6I3QM79"/>
<dbReference type="Proteomes" id="UP000449193">
    <property type="component" value="Unassembled WGS sequence"/>
</dbReference>
<proteinExistence type="predicted"/>
<protein>
    <submittedName>
        <fullName evidence="2">Uncharacterized protein</fullName>
    </submittedName>
</protein>
<dbReference type="EMBL" id="WMZR01000010">
    <property type="protein sequence ID" value="MTS51749.1"/>
    <property type="molecule type" value="Genomic_DNA"/>
</dbReference>
<comment type="caution">
    <text evidence="2">The sequence shown here is derived from an EMBL/GenBank/DDBJ whole genome shotgun (WGS) entry which is preliminary data.</text>
</comment>
<evidence type="ECO:0000256" key="1">
    <source>
        <dbReference type="SAM" id="MobiDB-lite"/>
    </source>
</evidence>
<name>A0A6I3QM79_9FIRM</name>
<dbReference type="RefSeq" id="WP_155201319.1">
    <property type="nucleotide sequence ID" value="NZ_WMZL01000008.1"/>
</dbReference>
<organism evidence="2 3">
    <name type="scientific">Ruthenibacterium lactatiformans</name>
    <dbReference type="NCBI Taxonomy" id="1550024"/>
    <lineage>
        <taxon>Bacteria</taxon>
        <taxon>Bacillati</taxon>
        <taxon>Bacillota</taxon>
        <taxon>Clostridia</taxon>
        <taxon>Eubacteriales</taxon>
        <taxon>Oscillospiraceae</taxon>
        <taxon>Ruthenibacterium</taxon>
    </lineage>
</organism>
<feature type="region of interest" description="Disordered" evidence="1">
    <location>
        <begin position="67"/>
        <end position="97"/>
    </location>
</feature>
<accession>A0A6I3QM79</accession>
<reference evidence="2 3" key="1">
    <citation type="journal article" date="2019" name="Nat. Med.">
        <title>A library of human gut bacterial isolates paired with longitudinal multiomics data enables mechanistic microbiome research.</title>
        <authorList>
            <person name="Poyet M."/>
            <person name="Groussin M."/>
            <person name="Gibbons S.M."/>
            <person name="Avila-Pacheco J."/>
            <person name="Jiang X."/>
            <person name="Kearney S.M."/>
            <person name="Perrotta A.R."/>
            <person name="Berdy B."/>
            <person name="Zhao S."/>
            <person name="Lieberman T.D."/>
            <person name="Swanson P.K."/>
            <person name="Smith M."/>
            <person name="Roesemann S."/>
            <person name="Alexander J.E."/>
            <person name="Rich S.A."/>
            <person name="Livny J."/>
            <person name="Vlamakis H."/>
            <person name="Clish C."/>
            <person name="Bullock K."/>
            <person name="Deik A."/>
            <person name="Scott J."/>
            <person name="Pierce K.A."/>
            <person name="Xavier R.J."/>
            <person name="Alm E.J."/>
        </authorList>
    </citation>
    <scope>NUCLEOTIDE SEQUENCE [LARGE SCALE GENOMIC DNA]</scope>
    <source>
        <strain evidence="2 3">BIOML-A7</strain>
    </source>
</reference>
<gene>
    <name evidence="2" type="ORF">GMD52_09370</name>
</gene>
<sequence>MLLVHGKGGCPQLGGIALWQRAQHVSALERRDAVSQREPGQNRIRELKEFCARGNKGFETLNNKVMERRTQKGTKTGTQGKTGQTVSRGPAECRRFE</sequence>